<dbReference type="PANTHER" id="PTHR47027:SF26">
    <property type="entry name" value="REVERSE TRANSCRIPTASE DOMAIN-CONTAINING PROTEIN"/>
    <property type="match status" value="1"/>
</dbReference>
<evidence type="ECO:0000313" key="3">
    <source>
        <dbReference type="Proteomes" id="UP000261660"/>
    </source>
</evidence>
<name>A0A3Q3GB82_9LABR</name>
<dbReference type="InParanoid" id="A0A3Q3GB82"/>
<dbReference type="GeneTree" id="ENSGT00940000177022"/>
<evidence type="ECO:0000313" key="2">
    <source>
        <dbReference type="Ensembl" id="ENSLBEP00000028874.1"/>
    </source>
</evidence>
<dbReference type="PROSITE" id="PS50878">
    <property type="entry name" value="RT_POL"/>
    <property type="match status" value="1"/>
</dbReference>
<dbReference type="AlphaFoldDB" id="A0A3Q3GB82"/>
<proteinExistence type="predicted"/>
<reference evidence="2" key="2">
    <citation type="submission" date="2025-09" db="UniProtKB">
        <authorList>
            <consortium name="Ensembl"/>
        </authorList>
    </citation>
    <scope>IDENTIFICATION</scope>
</reference>
<dbReference type="Proteomes" id="UP000261660">
    <property type="component" value="Unplaced"/>
</dbReference>
<protein>
    <recommendedName>
        <fullName evidence="1">Reverse transcriptase domain-containing protein</fullName>
    </recommendedName>
</protein>
<dbReference type="Ensembl" id="ENSLBET00000030231.1">
    <property type="protein sequence ID" value="ENSLBEP00000028874.1"/>
    <property type="gene ID" value="ENSLBEG00000021860.1"/>
</dbReference>
<keyword evidence="3" id="KW-1185">Reference proteome</keyword>
<dbReference type="Pfam" id="PF00078">
    <property type="entry name" value="RVT_1"/>
    <property type="match status" value="1"/>
</dbReference>
<dbReference type="PANTHER" id="PTHR47027">
    <property type="entry name" value="REVERSE TRANSCRIPTASE DOMAIN-CONTAINING PROTEIN"/>
    <property type="match status" value="1"/>
</dbReference>
<sequence length="155" mass="18116">ICLFLCYGRNQQRVNENTTGWFPQQFGVKQGDVLSPILFSIYINDLIVGILLYADDVVLLAEREDDLQIMLNIVAEWCLKWRLVANEDKIQVVHFRQKSLVRCPVSFNLGTTVLSYEIKSVFHMSFIFLNNLTCDIQEIKNNTFLMYKEKWSVDI</sequence>
<reference evidence="2" key="1">
    <citation type="submission" date="2025-08" db="UniProtKB">
        <authorList>
            <consortium name="Ensembl"/>
        </authorList>
    </citation>
    <scope>IDENTIFICATION</scope>
</reference>
<feature type="domain" description="Reverse transcriptase" evidence="1">
    <location>
        <begin position="1"/>
        <end position="113"/>
    </location>
</feature>
<dbReference type="SUPFAM" id="SSF56672">
    <property type="entry name" value="DNA/RNA polymerases"/>
    <property type="match status" value="1"/>
</dbReference>
<accession>A0A3Q3GB82</accession>
<organism evidence="2 3">
    <name type="scientific">Labrus bergylta</name>
    <name type="common">ballan wrasse</name>
    <dbReference type="NCBI Taxonomy" id="56723"/>
    <lineage>
        <taxon>Eukaryota</taxon>
        <taxon>Metazoa</taxon>
        <taxon>Chordata</taxon>
        <taxon>Craniata</taxon>
        <taxon>Vertebrata</taxon>
        <taxon>Euteleostomi</taxon>
        <taxon>Actinopterygii</taxon>
        <taxon>Neopterygii</taxon>
        <taxon>Teleostei</taxon>
        <taxon>Neoteleostei</taxon>
        <taxon>Acanthomorphata</taxon>
        <taxon>Eupercaria</taxon>
        <taxon>Labriformes</taxon>
        <taxon>Labridae</taxon>
        <taxon>Labrus</taxon>
    </lineage>
</organism>
<dbReference type="InterPro" id="IPR000477">
    <property type="entry name" value="RT_dom"/>
</dbReference>
<evidence type="ECO:0000259" key="1">
    <source>
        <dbReference type="PROSITE" id="PS50878"/>
    </source>
</evidence>
<dbReference type="InterPro" id="IPR043502">
    <property type="entry name" value="DNA/RNA_pol_sf"/>
</dbReference>